<dbReference type="PRINTS" id="PR00455">
    <property type="entry name" value="HTHTETR"/>
</dbReference>
<evidence type="ECO:0000259" key="5">
    <source>
        <dbReference type="PROSITE" id="PS50977"/>
    </source>
</evidence>
<dbReference type="PANTHER" id="PTHR30055">
    <property type="entry name" value="HTH-TYPE TRANSCRIPTIONAL REGULATOR RUTR"/>
    <property type="match status" value="1"/>
</dbReference>
<dbReference type="SUPFAM" id="SSF46689">
    <property type="entry name" value="Homeodomain-like"/>
    <property type="match status" value="1"/>
</dbReference>
<evidence type="ECO:0000256" key="4">
    <source>
        <dbReference type="PROSITE-ProRule" id="PRU00335"/>
    </source>
</evidence>
<evidence type="ECO:0000256" key="3">
    <source>
        <dbReference type="ARBA" id="ARBA00023163"/>
    </source>
</evidence>
<dbReference type="GO" id="GO:0000976">
    <property type="term" value="F:transcription cis-regulatory region binding"/>
    <property type="evidence" value="ECO:0007669"/>
    <property type="project" value="TreeGrafter"/>
</dbReference>
<evidence type="ECO:0000256" key="1">
    <source>
        <dbReference type="ARBA" id="ARBA00023015"/>
    </source>
</evidence>
<gene>
    <name evidence="6" type="ORF">SAMN05428953_10653</name>
</gene>
<keyword evidence="2 4" id="KW-0238">DNA-binding</keyword>
<accession>A0A1G8TES9</accession>
<evidence type="ECO:0000313" key="7">
    <source>
        <dbReference type="Proteomes" id="UP000198894"/>
    </source>
</evidence>
<feature type="DNA-binding region" description="H-T-H motif" evidence="4">
    <location>
        <begin position="44"/>
        <end position="63"/>
    </location>
</feature>
<protein>
    <submittedName>
        <fullName evidence="6">Transcriptional regulator, TetR family</fullName>
    </submittedName>
</protein>
<keyword evidence="7" id="KW-1185">Reference proteome</keyword>
<dbReference type="Pfam" id="PF00440">
    <property type="entry name" value="TetR_N"/>
    <property type="match status" value="1"/>
</dbReference>
<keyword evidence="1" id="KW-0805">Transcription regulation</keyword>
<organism evidence="6 7">
    <name type="scientific">Mesorhizobium muleiense</name>
    <dbReference type="NCBI Taxonomy" id="1004279"/>
    <lineage>
        <taxon>Bacteria</taxon>
        <taxon>Pseudomonadati</taxon>
        <taxon>Pseudomonadota</taxon>
        <taxon>Alphaproteobacteria</taxon>
        <taxon>Hyphomicrobiales</taxon>
        <taxon>Phyllobacteriaceae</taxon>
        <taxon>Mesorhizobium</taxon>
    </lineage>
</organism>
<proteinExistence type="predicted"/>
<dbReference type="InterPro" id="IPR050109">
    <property type="entry name" value="HTH-type_TetR-like_transc_reg"/>
</dbReference>
<dbReference type="InterPro" id="IPR009057">
    <property type="entry name" value="Homeodomain-like_sf"/>
</dbReference>
<dbReference type="EMBL" id="FNEE01000006">
    <property type="protein sequence ID" value="SDJ39933.1"/>
    <property type="molecule type" value="Genomic_DNA"/>
</dbReference>
<reference evidence="7" key="1">
    <citation type="submission" date="2016-10" db="EMBL/GenBank/DDBJ databases">
        <authorList>
            <person name="Varghese N."/>
            <person name="Submissions S."/>
        </authorList>
    </citation>
    <scope>NUCLEOTIDE SEQUENCE [LARGE SCALE GENOMIC DNA]</scope>
    <source>
        <strain evidence="7">CGMCC 1.11022</strain>
    </source>
</reference>
<dbReference type="AlphaFoldDB" id="A0A1G8TES9"/>
<sequence length="211" mass="23881">MNDNSKTRRRYDVRLRSERASGTRQRILDVAKELFTARGVEKVTINDISSAAGVSAPTVYALFQSKTGILRAVVERSFFGPRYAEIAKQAENARDPEEILRITASISRVILDAEREEIGLMRGVSALSPELKAIETELETVRFKLQEARANLLVASVTVARQLGLARVRDILWMYTGRDVYRMLVLERGWSSDEYESWLAETLIKALMGRD</sequence>
<evidence type="ECO:0000256" key="2">
    <source>
        <dbReference type="ARBA" id="ARBA00023125"/>
    </source>
</evidence>
<dbReference type="GO" id="GO:0003700">
    <property type="term" value="F:DNA-binding transcription factor activity"/>
    <property type="evidence" value="ECO:0007669"/>
    <property type="project" value="TreeGrafter"/>
</dbReference>
<keyword evidence="3" id="KW-0804">Transcription</keyword>
<dbReference type="RefSeq" id="WP_091593640.1">
    <property type="nucleotide sequence ID" value="NZ_FNEE01000006.1"/>
</dbReference>
<dbReference type="PROSITE" id="PS50977">
    <property type="entry name" value="HTH_TETR_2"/>
    <property type="match status" value="1"/>
</dbReference>
<dbReference type="Proteomes" id="UP000198894">
    <property type="component" value="Unassembled WGS sequence"/>
</dbReference>
<name>A0A1G8TES9_9HYPH</name>
<evidence type="ECO:0000313" key="6">
    <source>
        <dbReference type="EMBL" id="SDJ39933.1"/>
    </source>
</evidence>
<dbReference type="Gene3D" id="1.10.357.10">
    <property type="entry name" value="Tetracycline Repressor, domain 2"/>
    <property type="match status" value="1"/>
</dbReference>
<dbReference type="PANTHER" id="PTHR30055:SF234">
    <property type="entry name" value="HTH-TYPE TRANSCRIPTIONAL REGULATOR BETI"/>
    <property type="match status" value="1"/>
</dbReference>
<dbReference type="InterPro" id="IPR001647">
    <property type="entry name" value="HTH_TetR"/>
</dbReference>
<feature type="domain" description="HTH tetR-type" evidence="5">
    <location>
        <begin position="21"/>
        <end position="81"/>
    </location>
</feature>